<reference evidence="1 2" key="1">
    <citation type="submission" date="2019-07" db="EMBL/GenBank/DDBJ databases">
        <title>Whole genome shotgun sequence of Kocuria flava NBRC 107626.</title>
        <authorList>
            <person name="Hosoyama A."/>
            <person name="Uohara A."/>
            <person name="Ohji S."/>
            <person name="Ichikawa N."/>
        </authorList>
    </citation>
    <scope>NUCLEOTIDE SEQUENCE [LARGE SCALE GENOMIC DNA]</scope>
    <source>
        <strain evidence="1 2">NBRC 107626</strain>
    </source>
</reference>
<comment type="caution">
    <text evidence="1">The sequence shown here is derived from an EMBL/GenBank/DDBJ whole genome shotgun (WGS) entry which is preliminary data.</text>
</comment>
<evidence type="ECO:0000313" key="2">
    <source>
        <dbReference type="Proteomes" id="UP000321155"/>
    </source>
</evidence>
<gene>
    <name evidence="1" type="ORF">KFL01_06040</name>
</gene>
<dbReference type="EMBL" id="BJZR01000009">
    <property type="protein sequence ID" value="GEO91298.1"/>
    <property type="molecule type" value="Genomic_DNA"/>
</dbReference>
<sequence length="62" mass="6618">MRPPAHPSPLPEGPPMTHRRTLTALLLAAALVGGGAAPATAAPARWDSYHGTWCSFLLLRWC</sequence>
<keyword evidence="2" id="KW-1185">Reference proteome</keyword>
<protein>
    <submittedName>
        <fullName evidence="1">Uncharacterized protein</fullName>
    </submittedName>
</protein>
<dbReference type="Proteomes" id="UP000321155">
    <property type="component" value="Unassembled WGS sequence"/>
</dbReference>
<proteinExistence type="predicted"/>
<accession>A0ABQ0X1G1</accession>
<name>A0ABQ0X1G1_9MICC</name>
<evidence type="ECO:0000313" key="1">
    <source>
        <dbReference type="EMBL" id="GEO91298.1"/>
    </source>
</evidence>
<organism evidence="1 2">
    <name type="scientific">Kocuria flava</name>
    <dbReference type="NCBI Taxonomy" id="446860"/>
    <lineage>
        <taxon>Bacteria</taxon>
        <taxon>Bacillati</taxon>
        <taxon>Actinomycetota</taxon>
        <taxon>Actinomycetes</taxon>
        <taxon>Micrococcales</taxon>
        <taxon>Micrococcaceae</taxon>
        <taxon>Kocuria</taxon>
    </lineage>
</organism>